<evidence type="ECO:0000259" key="13">
    <source>
        <dbReference type="PROSITE" id="PS50885"/>
    </source>
</evidence>
<keyword evidence="5 11" id="KW-1133">Transmembrane helix</keyword>
<dbReference type="GO" id="GO:0007165">
    <property type="term" value="P:signal transduction"/>
    <property type="evidence" value="ECO:0007669"/>
    <property type="project" value="UniProtKB-KW"/>
</dbReference>
<dbReference type="AlphaFoldDB" id="A0A939FU65"/>
<comment type="similarity">
    <text evidence="7">Belongs to the methyl-accepting chemotaxis (MCP) protein family.</text>
</comment>
<dbReference type="GO" id="GO:0005886">
    <property type="term" value="C:plasma membrane"/>
    <property type="evidence" value="ECO:0007669"/>
    <property type="project" value="UniProtKB-SubCell"/>
</dbReference>
<accession>A0A939FU65</accession>
<dbReference type="CDD" id="cd06225">
    <property type="entry name" value="HAMP"/>
    <property type="match status" value="1"/>
</dbReference>
<dbReference type="SUPFAM" id="SSF158472">
    <property type="entry name" value="HAMP domain-like"/>
    <property type="match status" value="1"/>
</dbReference>
<evidence type="ECO:0000256" key="7">
    <source>
        <dbReference type="ARBA" id="ARBA00029447"/>
    </source>
</evidence>
<dbReference type="PANTHER" id="PTHR43531">
    <property type="entry name" value="PROTEIN ICFG"/>
    <property type="match status" value="1"/>
</dbReference>
<comment type="subcellular location">
    <subcellularLocation>
        <location evidence="1">Cell membrane</location>
        <topology evidence="1">Multi-pass membrane protein</topology>
    </subcellularLocation>
</comment>
<comment type="caution">
    <text evidence="14">The sequence shown here is derived from an EMBL/GenBank/DDBJ whole genome shotgun (WGS) entry which is preliminary data.</text>
</comment>
<dbReference type="SMART" id="SM00304">
    <property type="entry name" value="HAMP"/>
    <property type="match status" value="1"/>
</dbReference>
<dbReference type="SMART" id="SM00283">
    <property type="entry name" value="MA"/>
    <property type="match status" value="1"/>
</dbReference>
<dbReference type="InterPro" id="IPR033463">
    <property type="entry name" value="sCache_3"/>
</dbReference>
<evidence type="ECO:0000256" key="11">
    <source>
        <dbReference type="SAM" id="Phobius"/>
    </source>
</evidence>
<gene>
    <name evidence="14" type="ORF">J1C48_03430</name>
</gene>
<dbReference type="InterPro" id="IPR004089">
    <property type="entry name" value="MCPsignal_dom"/>
</dbReference>
<dbReference type="EMBL" id="JAFMPP010000002">
    <property type="protein sequence ID" value="MBO0661617.1"/>
    <property type="molecule type" value="Genomic_DNA"/>
</dbReference>
<protein>
    <submittedName>
        <fullName evidence="14">Cache domain-containing protein</fullName>
    </submittedName>
</protein>
<evidence type="ECO:0000256" key="9">
    <source>
        <dbReference type="SAM" id="Coils"/>
    </source>
</evidence>
<feature type="transmembrane region" description="Helical" evidence="11">
    <location>
        <begin position="186"/>
        <end position="204"/>
    </location>
</feature>
<evidence type="ECO:0000259" key="12">
    <source>
        <dbReference type="PROSITE" id="PS50111"/>
    </source>
</evidence>
<dbReference type="InterPro" id="IPR051310">
    <property type="entry name" value="MCP_chemotaxis"/>
</dbReference>
<evidence type="ECO:0000313" key="15">
    <source>
        <dbReference type="Proteomes" id="UP000664122"/>
    </source>
</evidence>
<dbReference type="Pfam" id="PF00672">
    <property type="entry name" value="HAMP"/>
    <property type="match status" value="1"/>
</dbReference>
<feature type="domain" description="Methyl-accepting transducer" evidence="12">
    <location>
        <begin position="344"/>
        <end position="573"/>
    </location>
</feature>
<reference evidence="14" key="1">
    <citation type="submission" date="2021-03" db="EMBL/GenBank/DDBJ databases">
        <title>Whole genome sequence of Jiella sp. CQZ9-1.</title>
        <authorList>
            <person name="Tuo L."/>
        </authorList>
    </citation>
    <scope>NUCLEOTIDE SEQUENCE</scope>
    <source>
        <strain evidence="14">CQZ9-1</strain>
    </source>
</reference>
<dbReference type="SUPFAM" id="SSF58104">
    <property type="entry name" value="Methyl-accepting chemotaxis protein (MCP) signaling domain"/>
    <property type="match status" value="1"/>
</dbReference>
<dbReference type="Proteomes" id="UP000664122">
    <property type="component" value="Unassembled WGS sequence"/>
</dbReference>
<evidence type="ECO:0000256" key="6">
    <source>
        <dbReference type="ARBA" id="ARBA00023136"/>
    </source>
</evidence>
<feature type="coiled-coil region" evidence="9">
    <location>
        <begin position="356"/>
        <end position="383"/>
    </location>
</feature>
<evidence type="ECO:0000256" key="1">
    <source>
        <dbReference type="ARBA" id="ARBA00004651"/>
    </source>
</evidence>
<dbReference type="Gene3D" id="1.10.287.950">
    <property type="entry name" value="Methyl-accepting chemotaxis protein"/>
    <property type="match status" value="1"/>
</dbReference>
<dbReference type="SUPFAM" id="SSF103190">
    <property type="entry name" value="Sensory domain-like"/>
    <property type="match status" value="1"/>
</dbReference>
<dbReference type="PROSITE" id="PS50111">
    <property type="entry name" value="CHEMOTAXIS_TRANSDUC_2"/>
    <property type="match status" value="1"/>
</dbReference>
<keyword evidence="9" id="KW-0175">Coiled coil</keyword>
<feature type="domain" description="HAMP" evidence="13">
    <location>
        <begin position="206"/>
        <end position="259"/>
    </location>
</feature>
<dbReference type="InterPro" id="IPR003660">
    <property type="entry name" value="HAMP_dom"/>
</dbReference>
<evidence type="ECO:0000256" key="5">
    <source>
        <dbReference type="ARBA" id="ARBA00022989"/>
    </source>
</evidence>
<name>A0A939FU65_9HYPH</name>
<keyword evidence="6 11" id="KW-0472">Membrane</keyword>
<dbReference type="Pfam" id="PF00015">
    <property type="entry name" value="MCPsignal"/>
    <property type="match status" value="1"/>
</dbReference>
<evidence type="ECO:0000256" key="10">
    <source>
        <dbReference type="SAM" id="MobiDB-lite"/>
    </source>
</evidence>
<evidence type="ECO:0000256" key="8">
    <source>
        <dbReference type="PROSITE-ProRule" id="PRU00284"/>
    </source>
</evidence>
<sequence>MLKSSLSAKVSAMVFGAIVTLAVILSSVALIEVHANGMRTATERQEANMRVAWDVLGRYGEWFKLSDDKLYAGFQPLNDFNTPVDRIKALVGGTATIFMGDRRIATNVMKADGSRAIGTRLAKGPVYDAVLTAGKPYRGEADILGRAFFTAYDPIKNRDGQTIGILYVGVPKSEFLSSTDALQTRLALVAVVASLLIGFAVLLASRRMFKPLRNLTETVTNVAEGNTEGSVDGLERKDEIGRMARSVEKLRHAVIDQQALRQEAIDTAAQKEIERRHQDEQGAEYVKAHEFFMAEVEAGFGRLADGDLTTRLDQPFSVDYEGVRALFNDSVAKLDSAFAEVIGLTAANRNGISEMIVATNDIAQRTEQQAASLEETVAALGDVTTAVNDTADGASDALKTAEAARGKATKGGAVAAKAVTAMQAIEASSQQINQIIAVIDEIAFQTNLLALNAGVEAARAGEAGKGFAVVAQEVRSLAQRSAEAAKEIKGLITTSRGQVEEGVTLVTASGQSLEEIVTEVASMTEIIAEIAANAKDQATSLKEVSTAADQMDKVTQQNAAMVEETTAACQTLGTDNDRLSAIMARFKTQRARGAEHASLTAAARPVAQIRRQSNAAPAPAAANDVESWEEF</sequence>
<keyword evidence="15" id="KW-1185">Reference proteome</keyword>
<evidence type="ECO:0000313" key="14">
    <source>
        <dbReference type="EMBL" id="MBO0661617.1"/>
    </source>
</evidence>
<keyword evidence="8" id="KW-0807">Transducer</keyword>
<proteinExistence type="inferred from homology"/>
<keyword evidence="4 11" id="KW-0812">Transmembrane</keyword>
<evidence type="ECO:0000256" key="2">
    <source>
        <dbReference type="ARBA" id="ARBA00022475"/>
    </source>
</evidence>
<dbReference type="CDD" id="cd11386">
    <property type="entry name" value="MCP_signal"/>
    <property type="match status" value="1"/>
</dbReference>
<dbReference type="InterPro" id="IPR029151">
    <property type="entry name" value="Sensor-like_sf"/>
</dbReference>
<organism evidence="14 15">
    <name type="scientific">Jiella flava</name>
    <dbReference type="NCBI Taxonomy" id="2816857"/>
    <lineage>
        <taxon>Bacteria</taxon>
        <taxon>Pseudomonadati</taxon>
        <taxon>Pseudomonadota</taxon>
        <taxon>Alphaproteobacteria</taxon>
        <taxon>Hyphomicrobiales</taxon>
        <taxon>Aurantimonadaceae</taxon>
        <taxon>Jiella</taxon>
    </lineage>
</organism>
<dbReference type="Pfam" id="PF17202">
    <property type="entry name" value="sCache_3_3"/>
    <property type="match status" value="1"/>
</dbReference>
<dbReference type="Gene3D" id="6.10.340.10">
    <property type="match status" value="1"/>
</dbReference>
<dbReference type="GO" id="GO:0006935">
    <property type="term" value="P:chemotaxis"/>
    <property type="evidence" value="ECO:0007669"/>
    <property type="project" value="UniProtKB-KW"/>
</dbReference>
<feature type="domain" description="HAMP" evidence="13">
    <location>
        <begin position="293"/>
        <end position="339"/>
    </location>
</feature>
<feature type="region of interest" description="Disordered" evidence="10">
    <location>
        <begin position="610"/>
        <end position="631"/>
    </location>
</feature>
<dbReference type="PROSITE" id="PS50885">
    <property type="entry name" value="HAMP"/>
    <property type="match status" value="2"/>
</dbReference>
<dbReference type="RefSeq" id="WP_207256328.1">
    <property type="nucleotide sequence ID" value="NZ_JAFMPP010000002.1"/>
</dbReference>
<keyword evidence="2" id="KW-1003">Cell membrane</keyword>
<keyword evidence="3" id="KW-0145">Chemotaxis</keyword>
<evidence type="ECO:0000256" key="4">
    <source>
        <dbReference type="ARBA" id="ARBA00022692"/>
    </source>
</evidence>
<dbReference type="PANTHER" id="PTHR43531:SF11">
    <property type="entry name" value="METHYL-ACCEPTING CHEMOTAXIS PROTEIN 3"/>
    <property type="match status" value="1"/>
</dbReference>
<evidence type="ECO:0000256" key="3">
    <source>
        <dbReference type="ARBA" id="ARBA00022500"/>
    </source>
</evidence>